<dbReference type="RefSeq" id="WP_089856623.1">
    <property type="nucleotide sequence ID" value="NZ_FNDW01000004.1"/>
</dbReference>
<dbReference type="Proteomes" id="UP000198869">
    <property type="component" value="Unassembled WGS sequence"/>
</dbReference>
<evidence type="ECO:0000313" key="1">
    <source>
        <dbReference type="EMBL" id="SDI08932.1"/>
    </source>
</evidence>
<dbReference type="OrthoDB" id="1261513at2"/>
<proteinExistence type="predicted"/>
<gene>
    <name evidence="1" type="ORF">SAMN05421846_10439</name>
</gene>
<reference evidence="2" key="1">
    <citation type="submission" date="2016-10" db="EMBL/GenBank/DDBJ databases">
        <authorList>
            <person name="Varghese N."/>
            <person name="Submissions S."/>
        </authorList>
    </citation>
    <scope>NUCLEOTIDE SEQUENCE [LARGE SCALE GENOMIC DNA]</scope>
    <source>
        <strain evidence="2">DSM 17071</strain>
    </source>
</reference>
<sequence>MKKIIVSSLILACGSIYAQKAKPKTNKIDKNLVGLWKGSEKDQQIEGVEKLWIMERKQDGTFMLLFTTVQDCQVDQHVEKGQWWIENGEFHELHYSSGQTDVYTYQVLDPSHIKFKSKEQSMEMATDNYTFIDTKIEEEDQ</sequence>
<evidence type="ECO:0000313" key="2">
    <source>
        <dbReference type="Proteomes" id="UP000198869"/>
    </source>
</evidence>
<protein>
    <recommendedName>
        <fullName evidence="3">Lipocalin-like domain-containing protein</fullName>
    </recommendedName>
</protein>
<dbReference type="STRING" id="311334.SAMN05421846_10439"/>
<evidence type="ECO:0008006" key="3">
    <source>
        <dbReference type="Google" id="ProtNLM"/>
    </source>
</evidence>
<organism evidence="1 2">
    <name type="scientific">Chryseobacterium taeanense</name>
    <dbReference type="NCBI Taxonomy" id="311334"/>
    <lineage>
        <taxon>Bacteria</taxon>
        <taxon>Pseudomonadati</taxon>
        <taxon>Bacteroidota</taxon>
        <taxon>Flavobacteriia</taxon>
        <taxon>Flavobacteriales</taxon>
        <taxon>Weeksellaceae</taxon>
        <taxon>Chryseobacterium group</taxon>
        <taxon>Chryseobacterium</taxon>
    </lineage>
</organism>
<accession>A0A1G8HQW2</accession>
<dbReference type="AlphaFoldDB" id="A0A1G8HQW2"/>
<name>A0A1G8HQW2_9FLAO</name>
<dbReference type="EMBL" id="FNDW01000004">
    <property type="protein sequence ID" value="SDI08932.1"/>
    <property type="molecule type" value="Genomic_DNA"/>
</dbReference>
<keyword evidence="2" id="KW-1185">Reference proteome</keyword>